<evidence type="ECO:0000256" key="14">
    <source>
        <dbReference type="ARBA" id="ARBA00023128"/>
    </source>
</evidence>
<evidence type="ECO:0000256" key="11">
    <source>
        <dbReference type="ARBA" id="ARBA00022989"/>
    </source>
</evidence>
<evidence type="ECO:0000256" key="2">
    <source>
        <dbReference type="ARBA" id="ARBA00007012"/>
    </source>
</evidence>
<proteinExistence type="inferred from homology"/>
<keyword evidence="6 17" id="KW-0679">Respiratory chain</keyword>
<dbReference type="GO" id="GO:0008137">
    <property type="term" value="F:NADH dehydrogenase (ubiquinone) activity"/>
    <property type="evidence" value="ECO:0007669"/>
    <property type="project" value="UniProtKB-EC"/>
</dbReference>
<dbReference type="InterPro" id="IPR003917">
    <property type="entry name" value="NADH_UbQ_OxRdtase_chain2"/>
</dbReference>
<evidence type="ECO:0000259" key="18">
    <source>
        <dbReference type="Pfam" id="PF00361"/>
    </source>
</evidence>
<evidence type="ECO:0000256" key="1">
    <source>
        <dbReference type="ARBA" id="ARBA00004448"/>
    </source>
</evidence>
<keyword evidence="9 17" id="KW-1278">Translocase</keyword>
<evidence type="ECO:0000256" key="8">
    <source>
        <dbReference type="ARBA" id="ARBA00022792"/>
    </source>
</evidence>
<dbReference type="PRINTS" id="PR01436">
    <property type="entry name" value="NADHDHGNASE2"/>
</dbReference>
<evidence type="ECO:0000256" key="15">
    <source>
        <dbReference type="ARBA" id="ARBA00023136"/>
    </source>
</evidence>
<keyword evidence="8 17" id="KW-0999">Mitochondrion inner membrane</keyword>
<name>A0A7T1SSK5_SABSP</name>
<evidence type="ECO:0000256" key="5">
    <source>
        <dbReference type="ARBA" id="ARBA00022448"/>
    </source>
</evidence>
<feature type="domain" description="NADH:quinone oxidoreductase/Mrp antiporter transmembrane" evidence="18">
    <location>
        <begin position="90"/>
        <end position="279"/>
    </location>
</feature>
<keyword evidence="10 17" id="KW-0249">Electron transport</keyword>
<evidence type="ECO:0000256" key="12">
    <source>
        <dbReference type="ARBA" id="ARBA00023027"/>
    </source>
</evidence>
<feature type="transmembrane region" description="Helical" evidence="17">
    <location>
        <begin position="239"/>
        <end position="258"/>
    </location>
</feature>
<reference evidence="19" key="1">
    <citation type="submission" date="2020-09" db="EMBL/GenBank/DDBJ databases">
        <authorList>
            <person name="Sun Y."/>
            <person name="Daffe G."/>
            <person name="Kupriyanova E.K."/>
        </authorList>
    </citation>
    <scope>NUCLEOTIDE SEQUENCE</scope>
</reference>
<geneLocation type="mitochondrion" evidence="19"/>
<feature type="transmembrane region" description="Helical" evidence="17">
    <location>
        <begin position="65"/>
        <end position="84"/>
    </location>
</feature>
<dbReference type="EC" id="7.1.1.2" evidence="3 17"/>
<feature type="transmembrane region" description="Helical" evidence="17">
    <location>
        <begin position="150"/>
        <end position="169"/>
    </location>
</feature>
<evidence type="ECO:0000256" key="6">
    <source>
        <dbReference type="ARBA" id="ARBA00022660"/>
    </source>
</evidence>
<evidence type="ECO:0000256" key="16">
    <source>
        <dbReference type="ARBA" id="ARBA00049551"/>
    </source>
</evidence>
<dbReference type="GO" id="GO:0005743">
    <property type="term" value="C:mitochondrial inner membrane"/>
    <property type="evidence" value="ECO:0007669"/>
    <property type="project" value="UniProtKB-SubCell"/>
</dbReference>
<keyword evidence="13 17" id="KW-0830">Ubiquinone</keyword>
<evidence type="ECO:0000256" key="10">
    <source>
        <dbReference type="ARBA" id="ARBA00022982"/>
    </source>
</evidence>
<keyword evidence="5" id="KW-0813">Transport</keyword>
<feature type="transmembrane region" description="Helical" evidence="17">
    <location>
        <begin position="34"/>
        <end position="53"/>
    </location>
</feature>
<dbReference type="PANTHER" id="PTHR46552">
    <property type="entry name" value="NADH-UBIQUINONE OXIDOREDUCTASE CHAIN 2"/>
    <property type="match status" value="1"/>
</dbReference>
<evidence type="ECO:0000256" key="13">
    <source>
        <dbReference type="ARBA" id="ARBA00023075"/>
    </source>
</evidence>
<feature type="transmembrane region" description="Helical" evidence="17">
    <location>
        <begin position="90"/>
        <end position="113"/>
    </location>
</feature>
<feature type="transmembrane region" description="Helical" evidence="17">
    <location>
        <begin position="312"/>
        <end position="334"/>
    </location>
</feature>
<protein>
    <recommendedName>
        <fullName evidence="4 17">NADH-ubiquinone oxidoreductase chain 2</fullName>
        <ecNumber evidence="3 17">7.1.1.2</ecNumber>
    </recommendedName>
</protein>
<evidence type="ECO:0000256" key="9">
    <source>
        <dbReference type="ARBA" id="ARBA00022967"/>
    </source>
</evidence>
<dbReference type="InterPro" id="IPR001750">
    <property type="entry name" value="ND/Mrp_TM"/>
</dbReference>
<evidence type="ECO:0000256" key="7">
    <source>
        <dbReference type="ARBA" id="ARBA00022692"/>
    </source>
</evidence>
<comment type="function">
    <text evidence="17">Core subunit of the mitochondrial membrane respiratory chain NADH dehydrogenase (Complex I) which catalyzes electron transfer from NADH through the respiratory chain, using ubiquinone as an electron acceptor. Essential for the catalytic activity and assembly of complex I.</text>
</comment>
<organism evidence="19">
    <name type="scientific">Sabella spallanzanii</name>
    <name type="common">European fan worm</name>
    <name type="synonym">Spirographis spallanzanii</name>
    <dbReference type="NCBI Taxonomy" id="85702"/>
    <lineage>
        <taxon>Eukaryota</taxon>
        <taxon>Metazoa</taxon>
        <taxon>Spiralia</taxon>
        <taxon>Lophotrochozoa</taxon>
        <taxon>Annelida</taxon>
        <taxon>Polychaeta</taxon>
        <taxon>Sedentaria</taxon>
        <taxon>Canalipalpata</taxon>
        <taxon>Sabellida</taxon>
        <taxon>Sabellidae</taxon>
        <taxon>Sabella</taxon>
    </lineage>
</organism>
<keyword evidence="15 17" id="KW-0472">Membrane</keyword>
<evidence type="ECO:0000256" key="17">
    <source>
        <dbReference type="RuleBase" id="RU003403"/>
    </source>
</evidence>
<keyword evidence="11 17" id="KW-1133">Transmembrane helix</keyword>
<dbReference type="AlphaFoldDB" id="A0A7T1SSK5"/>
<evidence type="ECO:0000256" key="4">
    <source>
        <dbReference type="ARBA" id="ARBA00021008"/>
    </source>
</evidence>
<feature type="transmembrane region" description="Helical" evidence="17">
    <location>
        <begin position="7"/>
        <end position="28"/>
    </location>
</feature>
<gene>
    <name evidence="19" type="primary">nad2</name>
</gene>
<evidence type="ECO:0000256" key="3">
    <source>
        <dbReference type="ARBA" id="ARBA00012944"/>
    </source>
</evidence>
<comment type="subcellular location">
    <subcellularLocation>
        <location evidence="1 17">Mitochondrion inner membrane</location>
        <topology evidence="1 17">Multi-pass membrane protein</topology>
    </subcellularLocation>
</comment>
<keyword evidence="12 17" id="KW-0520">NAD</keyword>
<dbReference type="EMBL" id="MW002660">
    <property type="protein sequence ID" value="QPO99969.1"/>
    <property type="molecule type" value="Genomic_DNA"/>
</dbReference>
<feature type="transmembrane region" description="Helical" evidence="17">
    <location>
        <begin position="125"/>
        <end position="144"/>
    </location>
</feature>
<dbReference type="InterPro" id="IPR050175">
    <property type="entry name" value="Complex_I_Subunit_2"/>
</dbReference>
<comment type="catalytic activity">
    <reaction evidence="16 17">
        <text>a ubiquinone + NADH + 5 H(+)(in) = a ubiquinol + NAD(+) + 4 H(+)(out)</text>
        <dbReference type="Rhea" id="RHEA:29091"/>
        <dbReference type="Rhea" id="RHEA-COMP:9565"/>
        <dbReference type="Rhea" id="RHEA-COMP:9566"/>
        <dbReference type="ChEBI" id="CHEBI:15378"/>
        <dbReference type="ChEBI" id="CHEBI:16389"/>
        <dbReference type="ChEBI" id="CHEBI:17976"/>
        <dbReference type="ChEBI" id="CHEBI:57540"/>
        <dbReference type="ChEBI" id="CHEBI:57945"/>
        <dbReference type="EC" id="7.1.1.2"/>
    </reaction>
</comment>
<dbReference type="GO" id="GO:0006120">
    <property type="term" value="P:mitochondrial electron transport, NADH to ubiquinone"/>
    <property type="evidence" value="ECO:0007669"/>
    <property type="project" value="InterPro"/>
</dbReference>
<keyword evidence="14 17" id="KW-0496">Mitochondrion</keyword>
<evidence type="ECO:0000313" key="19">
    <source>
        <dbReference type="EMBL" id="QPO99969.1"/>
    </source>
</evidence>
<feature type="transmembrane region" description="Helical" evidence="17">
    <location>
        <begin position="278"/>
        <end position="300"/>
    </location>
</feature>
<comment type="similarity">
    <text evidence="2 17">Belongs to the complex I subunit 2 family.</text>
</comment>
<keyword evidence="7 17" id="KW-0812">Transmembrane</keyword>
<accession>A0A7T1SSK5</accession>
<sequence length="336" mass="37197">MMNYALPLFPAWIILSIITTLLGTLLVFLSSWWILTWIGLVMNLISIIPLITIKKSSSSSEIAMKYFILQLIAGTTLLLMPLMSPFTSPLLITLLFTAASVLKLGAFPFHIWVPQVMESLSWPMILFMSTWQKLAPLGLILMTSEIINQSYLIMLGTMTMVMGGLGAWTSTSIKTLFAYSSIAHTGWMLMISMFSFQLTMLYFILYIIQMWAFCTLMYSMQNTESDLIPSHPAMPTKPALTLTLLLLSTSGIPPFIGFAQKLMTILILSTTPMMVVPIILMLMASIVMTVTYLFVALNIIPPMFSAPMSKYTAGSPIAAASIITLMLLIGPLLANI</sequence>
<dbReference type="PANTHER" id="PTHR46552:SF1">
    <property type="entry name" value="NADH-UBIQUINONE OXIDOREDUCTASE CHAIN 2"/>
    <property type="match status" value="1"/>
</dbReference>
<dbReference type="Pfam" id="PF00361">
    <property type="entry name" value="Proton_antipo_M"/>
    <property type="match status" value="1"/>
</dbReference>